<dbReference type="Gene3D" id="3.40.710.10">
    <property type="entry name" value="DD-peptidase/beta-lactamase superfamily"/>
    <property type="match status" value="1"/>
</dbReference>
<keyword evidence="3" id="KW-1185">Reference proteome</keyword>
<accession>A0A431VE32</accession>
<dbReference type="InterPro" id="IPR012338">
    <property type="entry name" value="Beta-lactam/transpept-like"/>
</dbReference>
<keyword evidence="2" id="KW-0378">Hydrolase</keyword>
<evidence type="ECO:0000313" key="3">
    <source>
        <dbReference type="Proteomes" id="UP000277007"/>
    </source>
</evidence>
<dbReference type="AlphaFoldDB" id="A0A431VE32"/>
<name>A0A431VE32_9PROT</name>
<gene>
    <name evidence="2" type="ORF">EJ903_17340</name>
</gene>
<dbReference type="InterPro" id="IPR050789">
    <property type="entry name" value="Diverse_Enzym_Activities"/>
</dbReference>
<dbReference type="Pfam" id="PF00144">
    <property type="entry name" value="Beta-lactamase"/>
    <property type="match status" value="1"/>
</dbReference>
<protein>
    <submittedName>
        <fullName evidence="2">Class A beta-lactamase-related serine hydrolase</fullName>
    </submittedName>
</protein>
<dbReference type="Proteomes" id="UP000277007">
    <property type="component" value="Unassembled WGS sequence"/>
</dbReference>
<dbReference type="InterPro" id="IPR001466">
    <property type="entry name" value="Beta-lactam-related"/>
</dbReference>
<feature type="domain" description="Beta-lactamase-related" evidence="1">
    <location>
        <begin position="43"/>
        <end position="367"/>
    </location>
</feature>
<dbReference type="EMBL" id="RXMA01000018">
    <property type="protein sequence ID" value="RTR17572.1"/>
    <property type="molecule type" value="Genomic_DNA"/>
</dbReference>
<sequence>MIFLSRGGWSMAVEVCERIDRIIGNLKRPPALAHPDPSTHTLHDRMACLSIPGVSVAVIDHFDVAWHKGFGVRKNGLPACVTEDTPFQAASISKSVFALAVMRLHQDKRIDLDEDITRIIRSWNLPTDDNGLIPKVTLRQLLSHSAGATVHGFPGYSMNAQWPTVTEVLDGAPPANTPPVLFDLVSGTQFRYSGGGTTIAQLAVTDATDQPFADFMHELMFKPLGMRDSSYEQPLSENMKARAAAGHLHDGVPIPGDWHVYPEMAAAGLWTTAGDLARLGVAVMRGLRGEATNLGLFRENLTAMLQPQIPGESVGMDFAGLGWFCTGKDDQFRFGHSGVNHGFLAELQLRPVKGQGVVVMVNSDQGGPLIRELVESIEREYGWLI</sequence>
<evidence type="ECO:0000259" key="1">
    <source>
        <dbReference type="Pfam" id="PF00144"/>
    </source>
</evidence>
<reference evidence="2 3" key="1">
    <citation type="submission" date="2018-12" db="EMBL/GenBank/DDBJ databases">
        <authorList>
            <person name="Yang Y."/>
        </authorList>
    </citation>
    <scope>NUCLEOTIDE SEQUENCE [LARGE SCALE GENOMIC DNA]</scope>
    <source>
        <strain evidence="2 3">L-25-5w-1</strain>
    </source>
</reference>
<dbReference type="PANTHER" id="PTHR43283:SF18">
    <property type="match status" value="1"/>
</dbReference>
<proteinExistence type="predicted"/>
<comment type="caution">
    <text evidence="2">The sequence shown here is derived from an EMBL/GenBank/DDBJ whole genome shotgun (WGS) entry which is preliminary data.</text>
</comment>
<organism evidence="2 3">
    <name type="scientific">Azospirillum griseum</name>
    <dbReference type="NCBI Taxonomy" id="2496639"/>
    <lineage>
        <taxon>Bacteria</taxon>
        <taxon>Pseudomonadati</taxon>
        <taxon>Pseudomonadota</taxon>
        <taxon>Alphaproteobacteria</taxon>
        <taxon>Rhodospirillales</taxon>
        <taxon>Azospirillaceae</taxon>
        <taxon>Azospirillum</taxon>
    </lineage>
</organism>
<dbReference type="PANTHER" id="PTHR43283">
    <property type="entry name" value="BETA-LACTAMASE-RELATED"/>
    <property type="match status" value="1"/>
</dbReference>
<dbReference type="GO" id="GO:0016787">
    <property type="term" value="F:hydrolase activity"/>
    <property type="evidence" value="ECO:0007669"/>
    <property type="project" value="UniProtKB-KW"/>
</dbReference>
<dbReference type="SUPFAM" id="SSF56601">
    <property type="entry name" value="beta-lactamase/transpeptidase-like"/>
    <property type="match status" value="1"/>
</dbReference>
<evidence type="ECO:0000313" key="2">
    <source>
        <dbReference type="EMBL" id="RTR17572.1"/>
    </source>
</evidence>